<proteinExistence type="predicted"/>
<feature type="transmembrane region" description="Helical" evidence="1">
    <location>
        <begin position="9"/>
        <end position="28"/>
    </location>
</feature>
<keyword evidence="1" id="KW-1133">Transmembrane helix</keyword>
<keyword evidence="1" id="KW-0812">Transmembrane</keyword>
<reference evidence="3" key="1">
    <citation type="submission" date="2023-07" db="EMBL/GenBank/DDBJ databases">
        <title>Genomic Encyclopedia of Type Strains, Phase IV (KMG-IV): sequencing the most valuable type-strain genomes for metagenomic binning, comparative biology and taxonomic classification.</title>
        <authorList>
            <person name="Goeker M."/>
        </authorList>
    </citation>
    <scope>NUCLEOTIDE SEQUENCE [LARGE SCALE GENOMIC DNA]</scope>
    <source>
        <strain evidence="3">DSM 21204</strain>
    </source>
</reference>
<evidence type="ECO:0000313" key="3">
    <source>
        <dbReference type="EMBL" id="MDQ0513579.1"/>
    </source>
</evidence>
<evidence type="ECO:0000256" key="1">
    <source>
        <dbReference type="SAM" id="Phobius"/>
    </source>
</evidence>
<protein>
    <recommendedName>
        <fullName evidence="2">Lipoprotein-associated type-17 domain-containing protein</fullName>
    </recommendedName>
</protein>
<dbReference type="Proteomes" id="UP001240643">
    <property type="component" value="Unassembled WGS sequence"/>
</dbReference>
<accession>A0ABU0LY05</accession>
<sequence>MSKKLSKFWFYFLIGSISVSSLLLPTFINEIKTFDATISKKQLQQDSAEVINFNASTRLPTIISNVGPVLMDANNTIFQLDWFGKRVWSTNVKQQLIDKGHIAPTGTNAAILGFPQGAAVIGWTYSSITSKIYLHIPATIKGNDQGDNNWKYQYIVPLDPVTGRLELEAPEKTPRINVSSSTWNGRGGSLGFQYGIISQLGDGSIVIYGLLDLSGISNGGAGYLVFSPGTNTLRQGGQIFGISPTDYYHRIEGLNFFNVLPINTVPISRTNSLFITHNARTNNIYVHLTDNNFGVANKLWKDSPLLWNPPAANTGFRPIPKNNPLNINNNYGITNNYYYNTVNNETWLPYLDKIFFIRPNGSALGYEASSIELPKLRSGIVPWDSGVIYSSYLDLRGDLFFNMATWDGNKNDWTIGSTIYKLSATTKRYTPYVDLATSDNPDISRNTSGFKIFAVPVQVGKIMLINKETGIAVAVDEDPAAPGSGRIIGTLNGAHSFLRSPDFSLNLGAQFLLPSQLQPQNFRASGTGSIINYEVVNADDTKGTIEVKATINYVPWFETATSTNVTSTQVTRTFTGLKTTQALKFDVLDYQLSNTRVDFIDDEALKKRNLFNLANNDIDSSLQTKLSYSVQNVNRDTGEFQVKASLANYTPVIDANGPEQSFEVSQTYQALAATTVTSEYQIGLVSGSSITGGHLNQVASVALTNLPPVLQFLLSGSRPSSLIQQKDHLLDLLIDHNKFKAYPLFKLDIDFTTNPQNNQLTAKIIIPAAINQQLGLGEQQQIIQTTYTGFSTTGAREKPFVNFETFNNPIIDGDVVQLNLNDLKNSSERRSLLNLLPSDIRINHLWNYFFKHNDFNVEENLGMTLLPDNVQGTLDVVLTKRNHSALALFQNYEVIHVKIEGFRQATPQNYQQHGISFVNPNSETLLQLQRQKNASEVTYQDVNRLVIFGTDLLKQSPNFSLTNQNTKLFANNNLGELSVVITLPFTNRLQTPTNQISLPNIYQYTFRNFSRTQANTSLFQTLSQEQLTTQLDLTQLTPEQIFANSSSFVLRSEGYKLTSANQISVQYSKTLDVVYITYDFSGQRDLEPDVPLYYTAVYKLN</sequence>
<gene>
    <name evidence="3" type="ORF">J2Z62_000017</name>
</gene>
<dbReference type="Pfam" id="PF04200">
    <property type="entry name" value="Lipoprotein_17"/>
    <property type="match status" value="3"/>
</dbReference>
<organism evidence="3 4">
    <name type="scientific">Mycoplasmoides fastidiosum</name>
    <dbReference type="NCBI Taxonomy" id="92758"/>
    <lineage>
        <taxon>Bacteria</taxon>
        <taxon>Bacillati</taxon>
        <taxon>Mycoplasmatota</taxon>
        <taxon>Mycoplasmoidales</taxon>
        <taxon>Mycoplasmoidaceae</taxon>
        <taxon>Mycoplasmoides</taxon>
    </lineage>
</organism>
<keyword evidence="4" id="KW-1185">Reference proteome</keyword>
<feature type="domain" description="Lipoprotein-associated type-17" evidence="2">
    <location>
        <begin position="823"/>
        <end position="902"/>
    </location>
</feature>
<dbReference type="RefSeq" id="WP_256547724.1">
    <property type="nucleotide sequence ID" value="NZ_CP101809.1"/>
</dbReference>
<evidence type="ECO:0000259" key="2">
    <source>
        <dbReference type="Pfam" id="PF04200"/>
    </source>
</evidence>
<comment type="caution">
    <text evidence="3">The sequence shown here is derived from an EMBL/GenBank/DDBJ whole genome shotgun (WGS) entry which is preliminary data.</text>
</comment>
<name>A0ABU0LY05_9BACT</name>
<dbReference type="InterPro" id="IPR007326">
    <property type="entry name" value="Lipoprotein-assoc_dom"/>
</dbReference>
<evidence type="ECO:0000313" key="4">
    <source>
        <dbReference type="Proteomes" id="UP001240643"/>
    </source>
</evidence>
<feature type="domain" description="Lipoprotein-associated type-17" evidence="2">
    <location>
        <begin position="928"/>
        <end position="1009"/>
    </location>
</feature>
<feature type="domain" description="Lipoprotein-associated type-17" evidence="2">
    <location>
        <begin position="512"/>
        <end position="579"/>
    </location>
</feature>
<keyword evidence="1" id="KW-0472">Membrane</keyword>
<dbReference type="EMBL" id="JAUSWO010000001">
    <property type="protein sequence ID" value="MDQ0513579.1"/>
    <property type="molecule type" value="Genomic_DNA"/>
</dbReference>